<dbReference type="RefSeq" id="WP_090097041.1">
    <property type="nucleotide sequence ID" value="NZ_FNIX01000003.1"/>
</dbReference>
<accession>A0A1H0LIP8</accession>
<feature type="region of interest" description="Disordered" evidence="1">
    <location>
        <begin position="123"/>
        <end position="146"/>
    </location>
</feature>
<feature type="compositionally biased region" description="Acidic residues" evidence="1">
    <location>
        <begin position="135"/>
        <end position="146"/>
    </location>
</feature>
<name>A0A1H0LIP8_9PSEU</name>
<protein>
    <submittedName>
        <fullName evidence="2">Uncharacterized protein</fullName>
    </submittedName>
</protein>
<dbReference type="Proteomes" id="UP000199691">
    <property type="component" value="Unassembled WGS sequence"/>
</dbReference>
<dbReference type="OrthoDB" id="3700158at2"/>
<proteinExistence type="predicted"/>
<sequence>MTFPHDSARQQLQAWRADLDARGARLDQVAAEVSKARTRGADLSPADIAEIERFARSKDAPNALKDLQRKIDSGVVSWQDVASGRAVNDPDVQRAMRTSTPSLRRAYTAIKEGQDLDEVVAAGQQRTGRSRAFEDEPPIDFTEDAF</sequence>
<evidence type="ECO:0000313" key="3">
    <source>
        <dbReference type="Proteomes" id="UP000199691"/>
    </source>
</evidence>
<evidence type="ECO:0000256" key="1">
    <source>
        <dbReference type="SAM" id="MobiDB-lite"/>
    </source>
</evidence>
<keyword evidence="3" id="KW-1185">Reference proteome</keyword>
<dbReference type="EMBL" id="FNIX01000003">
    <property type="protein sequence ID" value="SDO67891.1"/>
    <property type="molecule type" value="Genomic_DNA"/>
</dbReference>
<gene>
    <name evidence="2" type="ORF">SAMN05421507_103329</name>
</gene>
<dbReference type="AlphaFoldDB" id="A0A1H0LIP8"/>
<organism evidence="2 3">
    <name type="scientific">Lentzea jiangxiensis</name>
    <dbReference type="NCBI Taxonomy" id="641025"/>
    <lineage>
        <taxon>Bacteria</taxon>
        <taxon>Bacillati</taxon>
        <taxon>Actinomycetota</taxon>
        <taxon>Actinomycetes</taxon>
        <taxon>Pseudonocardiales</taxon>
        <taxon>Pseudonocardiaceae</taxon>
        <taxon>Lentzea</taxon>
    </lineage>
</organism>
<dbReference type="STRING" id="641025.SAMN05421507_103329"/>
<reference evidence="3" key="1">
    <citation type="submission" date="2016-10" db="EMBL/GenBank/DDBJ databases">
        <authorList>
            <person name="Varghese N."/>
            <person name="Submissions S."/>
        </authorList>
    </citation>
    <scope>NUCLEOTIDE SEQUENCE [LARGE SCALE GENOMIC DNA]</scope>
    <source>
        <strain evidence="3">CGMCC 4.6609</strain>
    </source>
</reference>
<evidence type="ECO:0000313" key="2">
    <source>
        <dbReference type="EMBL" id="SDO67891.1"/>
    </source>
</evidence>